<proteinExistence type="predicted"/>
<accession>A0A852Z9T9</accession>
<keyword evidence="2" id="KW-1185">Reference proteome</keyword>
<dbReference type="RefSeq" id="WP_179787359.1">
    <property type="nucleotide sequence ID" value="NZ_BAAARR010000010.1"/>
</dbReference>
<name>A0A852Z9T9_9ACTN</name>
<organism evidence="1 2">
    <name type="scientific">Actinopolymorpha rutila</name>
    <dbReference type="NCBI Taxonomy" id="446787"/>
    <lineage>
        <taxon>Bacteria</taxon>
        <taxon>Bacillati</taxon>
        <taxon>Actinomycetota</taxon>
        <taxon>Actinomycetes</taxon>
        <taxon>Propionibacteriales</taxon>
        <taxon>Actinopolymorphaceae</taxon>
        <taxon>Actinopolymorpha</taxon>
    </lineage>
</organism>
<protein>
    <submittedName>
        <fullName evidence="1">Uncharacterized protein</fullName>
    </submittedName>
</protein>
<reference evidence="1 2" key="1">
    <citation type="submission" date="2020-07" db="EMBL/GenBank/DDBJ databases">
        <title>Sequencing the genomes of 1000 actinobacteria strains.</title>
        <authorList>
            <person name="Klenk H.-P."/>
        </authorList>
    </citation>
    <scope>NUCLEOTIDE SEQUENCE [LARGE SCALE GENOMIC DNA]</scope>
    <source>
        <strain evidence="1 2">DSM 18448</strain>
    </source>
</reference>
<sequence length="121" mass="12930">MFRKVLFGTAAVLVGLVVVLFAPVAWLAVDEAAVPPRSDVPALPAGVRVADEAVKCGSGGCWRELTLTGPANESPSQIAADLGLPRETCGPRSLFDRREVCRGVNVADGKVRLYVQFHRPF</sequence>
<dbReference type="EMBL" id="JACBZH010000001">
    <property type="protein sequence ID" value="NYH89674.1"/>
    <property type="molecule type" value="Genomic_DNA"/>
</dbReference>
<gene>
    <name evidence="1" type="ORF">F4554_002312</name>
</gene>
<dbReference type="Proteomes" id="UP000579605">
    <property type="component" value="Unassembled WGS sequence"/>
</dbReference>
<dbReference type="AlphaFoldDB" id="A0A852Z9T9"/>
<evidence type="ECO:0000313" key="1">
    <source>
        <dbReference type="EMBL" id="NYH89674.1"/>
    </source>
</evidence>
<comment type="caution">
    <text evidence="1">The sequence shown here is derived from an EMBL/GenBank/DDBJ whole genome shotgun (WGS) entry which is preliminary data.</text>
</comment>
<evidence type="ECO:0000313" key="2">
    <source>
        <dbReference type="Proteomes" id="UP000579605"/>
    </source>
</evidence>